<name>A0A410M897_9BACI</name>
<reference evidence="1 2" key="1">
    <citation type="submission" date="2018-01" db="EMBL/GenBank/DDBJ databases">
        <title>The whole genome sequencing and assembly of Halobacillus litoralis ERB031 strain.</title>
        <authorList>
            <person name="Lee S.-J."/>
            <person name="Park M.-K."/>
            <person name="Kim J.-Y."/>
            <person name="Lee Y.-J."/>
            <person name="Yi H."/>
            <person name="Bahn Y.-S."/>
            <person name="Kim J.F."/>
            <person name="Lee D.-W."/>
        </authorList>
    </citation>
    <scope>NUCLEOTIDE SEQUENCE [LARGE SCALE GENOMIC DNA]</scope>
    <source>
        <strain evidence="1 2">ERB 031</strain>
    </source>
</reference>
<accession>A0A410M897</accession>
<evidence type="ECO:0000313" key="2">
    <source>
        <dbReference type="Proteomes" id="UP000287756"/>
    </source>
</evidence>
<organism evidence="1 2">
    <name type="scientific">Halobacillus litoralis</name>
    <dbReference type="NCBI Taxonomy" id="45668"/>
    <lineage>
        <taxon>Bacteria</taxon>
        <taxon>Bacillati</taxon>
        <taxon>Bacillota</taxon>
        <taxon>Bacilli</taxon>
        <taxon>Bacillales</taxon>
        <taxon>Bacillaceae</taxon>
        <taxon>Halobacillus</taxon>
    </lineage>
</organism>
<evidence type="ECO:0000313" key="1">
    <source>
        <dbReference type="EMBL" id="QAS50921.1"/>
    </source>
</evidence>
<dbReference type="Proteomes" id="UP000287756">
    <property type="component" value="Chromosome"/>
</dbReference>
<dbReference type="EMBL" id="CP026118">
    <property type="protein sequence ID" value="QAS50921.1"/>
    <property type="molecule type" value="Genomic_DNA"/>
</dbReference>
<proteinExistence type="predicted"/>
<gene>
    <name evidence="1" type="ORF">HLI_01260</name>
</gene>
<protein>
    <submittedName>
        <fullName evidence="1">Uncharacterized protein</fullName>
    </submittedName>
</protein>
<dbReference type="KEGG" id="hli:HLI_01260"/>
<dbReference type="AlphaFoldDB" id="A0A410M897"/>
<sequence>MKPFSSLEDLSNFIVASHESLGGGGLSRAQPQLTWSRRFLDQVGLPARAVPAGATTEQASWNQCGPLSVKGMVAIFTVNVKANAKAHGEVRVRLTPK</sequence>